<organism evidence="1 2">
    <name type="scientific">Flavonifractor plautii</name>
    <name type="common">Fusobacterium plautii</name>
    <dbReference type="NCBI Taxonomy" id="292800"/>
    <lineage>
        <taxon>Bacteria</taxon>
        <taxon>Bacillati</taxon>
        <taxon>Bacillota</taxon>
        <taxon>Clostridia</taxon>
        <taxon>Eubacteriales</taxon>
        <taxon>Oscillospiraceae</taxon>
        <taxon>Flavonifractor</taxon>
    </lineage>
</organism>
<name>A0A174MNS0_FLAPL</name>
<gene>
    <name evidence="1" type="ORF">ERS852411_03063</name>
</gene>
<protein>
    <submittedName>
        <fullName evidence="1">Uncharacterized protein</fullName>
    </submittedName>
</protein>
<evidence type="ECO:0000313" key="2">
    <source>
        <dbReference type="Proteomes" id="UP000095746"/>
    </source>
</evidence>
<sequence>MAAPRYARHSTSRRCSARVREGLSHSAEFWKERANSFMRRGLRARSSMASSSLPLRYTCPLTWASGSDRQAMARARVVLPLPDSPTMVSISPASRAKLTG</sequence>
<evidence type="ECO:0000313" key="1">
    <source>
        <dbReference type="EMBL" id="CUP37953.1"/>
    </source>
</evidence>
<reference evidence="1 2" key="1">
    <citation type="submission" date="2015-09" db="EMBL/GenBank/DDBJ databases">
        <authorList>
            <consortium name="Pathogen Informatics"/>
        </authorList>
    </citation>
    <scope>NUCLEOTIDE SEQUENCE [LARGE SCALE GENOMIC DNA]</scope>
    <source>
        <strain evidence="1 2">2789STDY5608854</strain>
    </source>
</reference>
<dbReference type="Proteomes" id="UP000095746">
    <property type="component" value="Unassembled WGS sequence"/>
</dbReference>
<dbReference type="AlphaFoldDB" id="A0A174MNS0"/>
<dbReference type="EMBL" id="CYZT01000336">
    <property type="protein sequence ID" value="CUP37953.1"/>
    <property type="molecule type" value="Genomic_DNA"/>
</dbReference>
<proteinExistence type="predicted"/>
<accession>A0A174MNS0</accession>